<evidence type="ECO:0000313" key="5">
    <source>
        <dbReference type="EMBL" id="GLB28795.1"/>
    </source>
</evidence>
<keyword evidence="6" id="KW-1185">Reference proteome</keyword>
<dbReference type="InterPro" id="IPR017871">
    <property type="entry name" value="ABC_transporter-like_CS"/>
</dbReference>
<name>A0ABQ5M1I1_9FIRM</name>
<dbReference type="Gene3D" id="3.40.50.300">
    <property type="entry name" value="P-loop containing nucleotide triphosphate hydrolases"/>
    <property type="match status" value="1"/>
</dbReference>
<accession>A0ABQ5M1I1</accession>
<evidence type="ECO:0000259" key="4">
    <source>
        <dbReference type="PROSITE" id="PS50893"/>
    </source>
</evidence>
<dbReference type="Proteomes" id="UP001419084">
    <property type="component" value="Unassembled WGS sequence"/>
</dbReference>
<reference evidence="5 6" key="1">
    <citation type="journal article" date="2024" name="Int. J. Syst. Evol. Microbiol.">
        <title>Lacrimispora brassicae sp. nov. isolated from fermented cabbage, and proposal of Clostridium indicum Gundawar et al. 2019 and Clostridium methoxybenzovorans Mechichi et al. 1999 as heterotypic synonyms of Lacrimispora amygdalina (Parshina et al. 2003) Haas and Blanchard 2020 and Lacrimispora indolis (McClung and McCoy 1957) Haas and Blanchard 2020, respectively.</title>
        <authorList>
            <person name="Kobayashi H."/>
            <person name="Tanizawa Y."/>
            <person name="Sakamoto M."/>
            <person name="Ohkuma M."/>
            <person name="Tohno M."/>
        </authorList>
    </citation>
    <scope>NUCLEOTIDE SEQUENCE [LARGE SCALE GENOMIC DNA]</scope>
    <source>
        <strain evidence="5 6">DSM 12857</strain>
    </source>
</reference>
<comment type="caution">
    <text evidence="5">The sequence shown here is derived from an EMBL/GenBank/DDBJ whole genome shotgun (WGS) entry which is preliminary data.</text>
</comment>
<dbReference type="PANTHER" id="PTHR42939:SF1">
    <property type="entry name" value="ABC TRANSPORTER ATP-BINDING PROTEIN ALBC-RELATED"/>
    <property type="match status" value="1"/>
</dbReference>
<dbReference type="RefSeq" id="WP_242996883.1">
    <property type="nucleotide sequence ID" value="NZ_BRPJ01000010.1"/>
</dbReference>
<dbReference type="PROSITE" id="PS00211">
    <property type="entry name" value="ABC_TRANSPORTER_1"/>
    <property type="match status" value="1"/>
</dbReference>
<dbReference type="InterPro" id="IPR027417">
    <property type="entry name" value="P-loop_NTPase"/>
</dbReference>
<evidence type="ECO:0000313" key="6">
    <source>
        <dbReference type="Proteomes" id="UP001419084"/>
    </source>
</evidence>
<dbReference type="EMBL" id="BRPJ01000010">
    <property type="protein sequence ID" value="GLB28795.1"/>
    <property type="molecule type" value="Genomic_DNA"/>
</dbReference>
<evidence type="ECO:0000256" key="3">
    <source>
        <dbReference type="ARBA" id="ARBA00022840"/>
    </source>
</evidence>
<proteinExistence type="predicted"/>
<sequence length="228" mass="25794">MLKIIKLEKKIGDFQLNVNDLCLEEKKIHGIIGNNGSGKSTLIKLMTGLLKPDTGVMDFGALTKRDIVITAPRPYMLHDTVYNNLTYPLKIRKQIIKKETIMEWIDRCGLSGKEKQYAPSLSSGERQKLSLARALIFEPEVIFIDETMANMDPDSVVLFEQIISEIQLKKPATWIIVSHQLTHIYKLCECIHFMDAGSILASGTPDEILLNSDNPVIRQYLSKYMIGN</sequence>
<dbReference type="GO" id="GO:0005524">
    <property type="term" value="F:ATP binding"/>
    <property type="evidence" value="ECO:0007669"/>
    <property type="project" value="UniProtKB-KW"/>
</dbReference>
<dbReference type="InterPro" id="IPR051782">
    <property type="entry name" value="ABC_Transporter_VariousFunc"/>
</dbReference>
<keyword evidence="1" id="KW-0813">Transport</keyword>
<feature type="domain" description="ABC transporter" evidence="4">
    <location>
        <begin position="2"/>
        <end position="221"/>
    </location>
</feature>
<keyword evidence="3 5" id="KW-0067">ATP-binding</keyword>
<evidence type="ECO:0000256" key="2">
    <source>
        <dbReference type="ARBA" id="ARBA00022741"/>
    </source>
</evidence>
<dbReference type="Pfam" id="PF00005">
    <property type="entry name" value="ABC_tran"/>
    <property type="match status" value="1"/>
</dbReference>
<evidence type="ECO:0000256" key="1">
    <source>
        <dbReference type="ARBA" id="ARBA00022448"/>
    </source>
</evidence>
<dbReference type="SMART" id="SM00382">
    <property type="entry name" value="AAA"/>
    <property type="match status" value="1"/>
</dbReference>
<gene>
    <name evidence="5" type="ORF">LAD12857_07180</name>
</gene>
<dbReference type="InterPro" id="IPR003593">
    <property type="entry name" value="AAA+_ATPase"/>
</dbReference>
<dbReference type="SUPFAM" id="SSF52540">
    <property type="entry name" value="P-loop containing nucleoside triphosphate hydrolases"/>
    <property type="match status" value="1"/>
</dbReference>
<keyword evidence="2" id="KW-0547">Nucleotide-binding</keyword>
<dbReference type="PANTHER" id="PTHR42939">
    <property type="entry name" value="ABC TRANSPORTER ATP-BINDING PROTEIN ALBC-RELATED"/>
    <property type="match status" value="1"/>
</dbReference>
<organism evidence="5 6">
    <name type="scientific">Lacrimispora amygdalina</name>
    <dbReference type="NCBI Taxonomy" id="253257"/>
    <lineage>
        <taxon>Bacteria</taxon>
        <taxon>Bacillati</taxon>
        <taxon>Bacillota</taxon>
        <taxon>Clostridia</taxon>
        <taxon>Lachnospirales</taxon>
        <taxon>Lachnospiraceae</taxon>
        <taxon>Lacrimispora</taxon>
    </lineage>
</organism>
<protein>
    <submittedName>
        <fullName evidence="5">ABC transporter ATP-binding protein</fullName>
    </submittedName>
</protein>
<dbReference type="PROSITE" id="PS50893">
    <property type="entry name" value="ABC_TRANSPORTER_2"/>
    <property type="match status" value="1"/>
</dbReference>
<dbReference type="InterPro" id="IPR003439">
    <property type="entry name" value="ABC_transporter-like_ATP-bd"/>
</dbReference>